<evidence type="ECO:0000256" key="1">
    <source>
        <dbReference type="ARBA" id="ARBA00022801"/>
    </source>
</evidence>
<accession>A0A6L5YDJ3</accession>
<keyword evidence="6" id="KW-1185">Reference proteome</keyword>
<keyword evidence="2" id="KW-0326">Glycosidase</keyword>
<reference evidence="5 6" key="1">
    <citation type="submission" date="2019-08" db="EMBL/GenBank/DDBJ databases">
        <title>In-depth cultivation of the pig gut microbiome towards novel bacterial diversity and tailored functional studies.</title>
        <authorList>
            <person name="Wylensek D."/>
            <person name="Hitch T.C.A."/>
            <person name="Clavel T."/>
        </authorList>
    </citation>
    <scope>NUCLEOTIDE SEQUENCE [LARGE SCALE GENOMIC DNA]</scope>
    <source>
        <strain evidence="5 6">SM-530-WT-4B</strain>
    </source>
</reference>
<dbReference type="AlphaFoldDB" id="A0A6L5YDJ3"/>
<dbReference type="Pfam" id="PF01156">
    <property type="entry name" value="IU_nuc_hydro"/>
    <property type="match status" value="1"/>
</dbReference>
<feature type="domain" description="Inosine/uridine-preferring nucleoside hydrolase" evidence="4">
    <location>
        <begin position="31"/>
        <end position="352"/>
    </location>
</feature>
<evidence type="ECO:0000313" key="5">
    <source>
        <dbReference type="EMBL" id="MST56331.1"/>
    </source>
</evidence>
<feature type="signal peptide" evidence="3">
    <location>
        <begin position="1"/>
        <end position="27"/>
    </location>
</feature>
<dbReference type="GO" id="GO:0008477">
    <property type="term" value="F:purine nucleosidase activity"/>
    <property type="evidence" value="ECO:0007669"/>
    <property type="project" value="TreeGrafter"/>
</dbReference>
<keyword evidence="1 5" id="KW-0378">Hydrolase</keyword>
<dbReference type="SUPFAM" id="SSF53590">
    <property type="entry name" value="Nucleoside hydrolase"/>
    <property type="match status" value="1"/>
</dbReference>
<organism evidence="5 6">
    <name type="scientific">Pyramidobacter porci</name>
    <dbReference type="NCBI Taxonomy" id="2605789"/>
    <lineage>
        <taxon>Bacteria</taxon>
        <taxon>Thermotogati</taxon>
        <taxon>Synergistota</taxon>
        <taxon>Synergistia</taxon>
        <taxon>Synergistales</taxon>
        <taxon>Dethiosulfovibrionaceae</taxon>
        <taxon>Pyramidobacter</taxon>
    </lineage>
</organism>
<gene>
    <name evidence="5" type="ORF">FYJ74_09840</name>
</gene>
<dbReference type="PANTHER" id="PTHR12304">
    <property type="entry name" value="INOSINE-URIDINE PREFERRING NUCLEOSIDE HYDROLASE"/>
    <property type="match status" value="1"/>
</dbReference>
<name>A0A6L5YDJ3_9BACT</name>
<evidence type="ECO:0000256" key="2">
    <source>
        <dbReference type="ARBA" id="ARBA00023295"/>
    </source>
</evidence>
<dbReference type="GO" id="GO:0006152">
    <property type="term" value="P:purine nucleoside catabolic process"/>
    <property type="evidence" value="ECO:0007669"/>
    <property type="project" value="TreeGrafter"/>
</dbReference>
<keyword evidence="3" id="KW-0732">Signal</keyword>
<evidence type="ECO:0000313" key="6">
    <source>
        <dbReference type="Proteomes" id="UP000473699"/>
    </source>
</evidence>
<dbReference type="PANTHER" id="PTHR12304:SF4">
    <property type="entry name" value="URIDINE NUCLEOSIDASE"/>
    <property type="match status" value="1"/>
</dbReference>
<dbReference type="EMBL" id="VUNH01000011">
    <property type="protein sequence ID" value="MST56331.1"/>
    <property type="molecule type" value="Genomic_DNA"/>
</dbReference>
<comment type="caution">
    <text evidence="5">The sequence shown here is derived from an EMBL/GenBank/DDBJ whole genome shotgun (WGS) entry which is preliminary data.</text>
</comment>
<evidence type="ECO:0000256" key="3">
    <source>
        <dbReference type="SAM" id="SignalP"/>
    </source>
</evidence>
<proteinExistence type="predicted"/>
<dbReference type="InterPro" id="IPR023186">
    <property type="entry name" value="IUNH"/>
</dbReference>
<dbReference type="Gene3D" id="3.90.245.10">
    <property type="entry name" value="Ribonucleoside hydrolase-like"/>
    <property type="match status" value="1"/>
</dbReference>
<evidence type="ECO:0000259" key="4">
    <source>
        <dbReference type="Pfam" id="PF01156"/>
    </source>
</evidence>
<protein>
    <submittedName>
        <fullName evidence="5">Nucleoside hydrolase</fullName>
    </submittedName>
</protein>
<dbReference type="GO" id="GO:0005829">
    <property type="term" value="C:cytosol"/>
    <property type="evidence" value="ECO:0007669"/>
    <property type="project" value="TreeGrafter"/>
</dbReference>
<dbReference type="Proteomes" id="UP000473699">
    <property type="component" value="Unassembled WGS sequence"/>
</dbReference>
<dbReference type="PROSITE" id="PS51257">
    <property type="entry name" value="PROKAR_LIPOPROTEIN"/>
    <property type="match status" value="1"/>
</dbReference>
<dbReference type="RefSeq" id="WP_154529414.1">
    <property type="nucleotide sequence ID" value="NZ_VUNH01000011.1"/>
</dbReference>
<dbReference type="InterPro" id="IPR001910">
    <property type="entry name" value="Inosine/uridine_hydrolase_dom"/>
</dbReference>
<feature type="chain" id="PRO_5026744699" evidence="3">
    <location>
        <begin position="28"/>
        <end position="361"/>
    </location>
</feature>
<dbReference type="InterPro" id="IPR036452">
    <property type="entry name" value="Ribo_hydro-like"/>
</dbReference>
<sequence length="361" mass="40138">MKFFALRRLRAILALTAVTVACSGAPAAEKVLLDTDMVEAFDDGIAMLMLARAPQVELLGVTTVVGNTWVEEGTAYALRQLEAVKLEWKVPVAMGFAEATRRGRAEGLGEERRLFGEGHDDWMGAYSHSRPESWQAAYTAMYGVKPKCAPVKEHAVDFMINCVKRNPGEVTIVEIGTCGNLAAAVRRAPEIVPLIKRVIYMGGAVFQEGNVTPAAEFNWWFDPEAARSCLRTPFKEQIIVPLDTCEKIRFDGPRLLDVMGHVKNEMIAPMLQRKYDLFFADNPDYVIYVWDVIAAAIFVDPSLIAEEVSYPVDVDDQFGLSYGKVYAFKGKAPAGARSARIILTVDEGRLWEMIYKLCDEL</sequence>